<keyword evidence="8 9" id="KW-0472">Membrane</keyword>
<dbReference type="HAMAP" id="MF_00237">
    <property type="entry name" value="TatB"/>
    <property type="match status" value="1"/>
</dbReference>
<comment type="similarity">
    <text evidence="9">Belongs to the TatB family.</text>
</comment>
<evidence type="ECO:0000313" key="12">
    <source>
        <dbReference type="Proteomes" id="UP000700059"/>
    </source>
</evidence>
<dbReference type="PANTHER" id="PTHR33162">
    <property type="entry name" value="SEC-INDEPENDENT PROTEIN TRANSLOCASE PROTEIN TATA, CHLOROPLASTIC"/>
    <property type="match status" value="1"/>
</dbReference>
<protein>
    <recommendedName>
        <fullName evidence="9">Sec-independent protein translocase protein TatB homolog</fullName>
    </recommendedName>
</protein>
<feature type="region of interest" description="Disordered" evidence="10">
    <location>
        <begin position="101"/>
        <end position="152"/>
    </location>
</feature>
<dbReference type="EMBL" id="JAIGYQ010000006">
    <property type="protein sequence ID" value="MBX7490909.1"/>
    <property type="molecule type" value="Genomic_DNA"/>
</dbReference>
<evidence type="ECO:0000256" key="9">
    <source>
        <dbReference type="HAMAP-Rule" id="MF_00237"/>
    </source>
</evidence>
<comment type="caution">
    <text evidence="11">The sequence shown here is derived from an EMBL/GenBank/DDBJ whole genome shotgun (WGS) entry which is preliminary data.</text>
</comment>
<dbReference type="NCBIfam" id="TIGR01410">
    <property type="entry name" value="tatB"/>
    <property type="match status" value="1"/>
</dbReference>
<keyword evidence="4 9" id="KW-0812">Transmembrane</keyword>
<evidence type="ECO:0000256" key="1">
    <source>
        <dbReference type="ARBA" id="ARBA00004167"/>
    </source>
</evidence>
<dbReference type="InterPro" id="IPR018448">
    <property type="entry name" value="TatB"/>
</dbReference>
<dbReference type="Gene3D" id="1.20.5.3310">
    <property type="match status" value="1"/>
</dbReference>
<dbReference type="PRINTS" id="PR01506">
    <property type="entry name" value="TATBPROTEIN"/>
</dbReference>
<dbReference type="RefSeq" id="WP_221532167.1">
    <property type="nucleotide sequence ID" value="NZ_JAIGYP010000006.1"/>
</dbReference>
<name>A0ABS7JNH0_9HELI</name>
<evidence type="ECO:0000256" key="7">
    <source>
        <dbReference type="ARBA" id="ARBA00023010"/>
    </source>
</evidence>
<evidence type="ECO:0000256" key="3">
    <source>
        <dbReference type="ARBA" id="ARBA00022475"/>
    </source>
</evidence>
<evidence type="ECO:0000256" key="10">
    <source>
        <dbReference type="SAM" id="MobiDB-lite"/>
    </source>
</evidence>
<reference evidence="11 12" key="1">
    <citation type="submission" date="2021-08" db="EMBL/GenBank/DDBJ databases">
        <title>Helicobacter spp. isolated from feces of Anatolian Ground Squirrel (Spermophilus xanthoprymnus) in Turkey.</title>
        <authorList>
            <person name="Aydin F."/>
            <person name="Abay S."/>
            <person name="Kayman T."/>
            <person name="Karakaya E."/>
            <person name="Saticioglu I.B."/>
        </authorList>
    </citation>
    <scope>NUCLEOTIDE SEQUENCE [LARGE SCALE GENOMIC DNA]</scope>
    <source>
        <strain evidence="11 12">Faydin-H70</strain>
    </source>
</reference>
<sequence length="177" mass="19710">MFGMGFFEILMVAVVAIIFLGPEKLPKALVDMAKFFRAVKKTMEDAKESLDKEINLSKIKEEALAYKNSIAQGAQNLTKELDLKTLDLDENLLEDSNTQTQQIAQQTPQNPQTLQKDSTNASTAQNAESTMQTSLQTSPQTQKNSNTQTQTIREVKLNVSNKTALSFGENLKKHKES</sequence>
<organism evidence="11 12">
    <name type="scientific">Helicobacter turcicus</name>
    <dbReference type="NCBI Taxonomy" id="2867412"/>
    <lineage>
        <taxon>Bacteria</taxon>
        <taxon>Pseudomonadati</taxon>
        <taxon>Campylobacterota</taxon>
        <taxon>Epsilonproteobacteria</taxon>
        <taxon>Campylobacterales</taxon>
        <taxon>Helicobacteraceae</taxon>
        <taxon>Helicobacter</taxon>
    </lineage>
</organism>
<keyword evidence="12" id="KW-1185">Reference proteome</keyword>
<keyword evidence="3 9" id="KW-1003">Cell membrane</keyword>
<dbReference type="Pfam" id="PF02416">
    <property type="entry name" value="TatA_B_E"/>
    <property type="match status" value="1"/>
</dbReference>
<keyword evidence="6 9" id="KW-1133">Transmembrane helix</keyword>
<evidence type="ECO:0000256" key="4">
    <source>
        <dbReference type="ARBA" id="ARBA00022692"/>
    </source>
</evidence>
<proteinExistence type="inferred from homology"/>
<gene>
    <name evidence="11" type="primary">tatB</name>
    <name evidence="11" type="ORF">K4G57_05460</name>
</gene>
<dbReference type="InterPro" id="IPR003369">
    <property type="entry name" value="TatA/B/E"/>
</dbReference>
<dbReference type="Proteomes" id="UP000700059">
    <property type="component" value="Unassembled WGS sequence"/>
</dbReference>
<feature type="compositionally biased region" description="Low complexity" evidence="10">
    <location>
        <begin position="136"/>
        <end position="151"/>
    </location>
</feature>
<comment type="subcellular location">
    <subcellularLocation>
        <location evidence="9">Cell membrane</location>
        <topology evidence="9">Single-pass membrane protein</topology>
    </subcellularLocation>
    <subcellularLocation>
        <location evidence="1">Membrane</location>
        <topology evidence="1">Single-pass membrane protein</topology>
    </subcellularLocation>
</comment>
<dbReference type="PANTHER" id="PTHR33162:SF1">
    <property type="entry name" value="SEC-INDEPENDENT PROTEIN TRANSLOCASE PROTEIN TATA, CHLOROPLASTIC"/>
    <property type="match status" value="1"/>
</dbReference>
<keyword evidence="7 9" id="KW-0811">Translocation</keyword>
<evidence type="ECO:0000313" key="11">
    <source>
        <dbReference type="EMBL" id="MBX7490909.1"/>
    </source>
</evidence>
<keyword evidence="2 9" id="KW-0813">Transport</keyword>
<evidence type="ECO:0000256" key="5">
    <source>
        <dbReference type="ARBA" id="ARBA00022927"/>
    </source>
</evidence>
<feature type="compositionally biased region" description="Low complexity" evidence="10">
    <location>
        <begin position="101"/>
        <end position="113"/>
    </location>
</feature>
<keyword evidence="5 9" id="KW-0653">Protein transport</keyword>
<feature type="compositionally biased region" description="Polar residues" evidence="10">
    <location>
        <begin position="114"/>
        <end position="135"/>
    </location>
</feature>
<accession>A0ABS7JNH0</accession>
<evidence type="ECO:0000256" key="6">
    <source>
        <dbReference type="ARBA" id="ARBA00022989"/>
    </source>
</evidence>
<evidence type="ECO:0000256" key="8">
    <source>
        <dbReference type="ARBA" id="ARBA00023136"/>
    </source>
</evidence>
<evidence type="ECO:0000256" key="2">
    <source>
        <dbReference type="ARBA" id="ARBA00022448"/>
    </source>
</evidence>